<sequence>MVDDVTWAALALSLTVLGSLYSWWAFRHRGLAPGLRGVALTLLVVAAWLTGTLGLFTRIATAVSWWATNLVLSPAVWVGIGAAGTSGLLLVVARLLDRRRPGVERRRQDSLGHTGSAQVTARERRPRSKESHDDELDEIEELLRRRGIE</sequence>
<evidence type="ECO:0000256" key="2">
    <source>
        <dbReference type="SAM" id="Phobius"/>
    </source>
</evidence>
<keyword evidence="4" id="KW-1185">Reference proteome</keyword>
<feature type="transmembrane region" description="Helical" evidence="2">
    <location>
        <begin position="38"/>
        <end position="56"/>
    </location>
</feature>
<proteinExistence type="predicted"/>
<feature type="compositionally biased region" description="Basic and acidic residues" evidence="1">
    <location>
        <begin position="101"/>
        <end position="110"/>
    </location>
</feature>
<dbReference type="Proteomes" id="UP000630594">
    <property type="component" value="Unassembled WGS sequence"/>
</dbReference>
<protein>
    <recommendedName>
        <fullName evidence="5">Cellulose synthase</fullName>
    </recommendedName>
</protein>
<keyword evidence="2" id="KW-0472">Membrane</keyword>
<name>A0ABQ1Q9E4_9ACTN</name>
<evidence type="ECO:0000313" key="3">
    <source>
        <dbReference type="EMBL" id="GGD20053.1"/>
    </source>
</evidence>
<keyword evidence="2" id="KW-0812">Transmembrane</keyword>
<organism evidence="3 4">
    <name type="scientific">Nocardioides daphniae</name>
    <dbReference type="NCBI Taxonomy" id="402297"/>
    <lineage>
        <taxon>Bacteria</taxon>
        <taxon>Bacillati</taxon>
        <taxon>Actinomycetota</taxon>
        <taxon>Actinomycetes</taxon>
        <taxon>Propionibacteriales</taxon>
        <taxon>Nocardioidaceae</taxon>
        <taxon>Nocardioides</taxon>
    </lineage>
</organism>
<comment type="caution">
    <text evidence="3">The sequence shown here is derived from an EMBL/GenBank/DDBJ whole genome shotgun (WGS) entry which is preliminary data.</text>
</comment>
<evidence type="ECO:0008006" key="5">
    <source>
        <dbReference type="Google" id="ProtNLM"/>
    </source>
</evidence>
<dbReference type="EMBL" id="BMCK01000002">
    <property type="protein sequence ID" value="GGD20053.1"/>
    <property type="molecule type" value="Genomic_DNA"/>
</dbReference>
<gene>
    <name evidence="3" type="ORF">GCM10007231_19080</name>
</gene>
<feature type="transmembrane region" description="Helical" evidence="2">
    <location>
        <begin position="6"/>
        <end position="26"/>
    </location>
</feature>
<evidence type="ECO:0000313" key="4">
    <source>
        <dbReference type="Proteomes" id="UP000630594"/>
    </source>
</evidence>
<evidence type="ECO:0000256" key="1">
    <source>
        <dbReference type="SAM" id="MobiDB-lite"/>
    </source>
</evidence>
<reference evidence="4" key="1">
    <citation type="journal article" date="2019" name="Int. J. Syst. Evol. Microbiol.">
        <title>The Global Catalogue of Microorganisms (GCM) 10K type strain sequencing project: providing services to taxonomists for standard genome sequencing and annotation.</title>
        <authorList>
            <consortium name="The Broad Institute Genomics Platform"/>
            <consortium name="The Broad Institute Genome Sequencing Center for Infectious Disease"/>
            <person name="Wu L."/>
            <person name="Ma J."/>
        </authorList>
    </citation>
    <scope>NUCLEOTIDE SEQUENCE [LARGE SCALE GENOMIC DNA]</scope>
    <source>
        <strain evidence="4">CCM 7403</strain>
    </source>
</reference>
<feature type="region of interest" description="Disordered" evidence="1">
    <location>
        <begin position="101"/>
        <end position="136"/>
    </location>
</feature>
<accession>A0ABQ1Q9E4</accession>
<feature type="transmembrane region" description="Helical" evidence="2">
    <location>
        <begin position="76"/>
        <end position="96"/>
    </location>
</feature>
<keyword evidence="2" id="KW-1133">Transmembrane helix</keyword>